<proteinExistence type="predicted"/>
<keyword evidence="2" id="KW-1185">Reference proteome</keyword>
<comment type="caution">
    <text evidence="1">The sequence shown here is derived from an EMBL/GenBank/DDBJ whole genome shotgun (WGS) entry which is preliminary data.</text>
</comment>
<protein>
    <submittedName>
        <fullName evidence="1">Uncharacterized protein</fullName>
    </submittedName>
</protein>
<dbReference type="EMBL" id="JBEPSB010000044">
    <property type="protein sequence ID" value="MET4563482.1"/>
    <property type="molecule type" value="Genomic_DNA"/>
</dbReference>
<gene>
    <name evidence="1" type="ORF">ABIA69_004695</name>
</gene>
<sequence length="45" mass="5180">MKHILLEDDDFKLEATKDNYGNVRLTHTFKLGVNTDVGEMLLTKD</sequence>
<accession>A0ABV2PR98</accession>
<evidence type="ECO:0000313" key="1">
    <source>
        <dbReference type="EMBL" id="MET4563482.1"/>
    </source>
</evidence>
<reference evidence="1 2" key="1">
    <citation type="submission" date="2024-06" db="EMBL/GenBank/DDBJ databases">
        <title>Sorghum-associated microbial communities from plants grown in Nebraska, USA.</title>
        <authorList>
            <person name="Schachtman D."/>
        </authorList>
    </citation>
    <scope>NUCLEOTIDE SEQUENCE [LARGE SCALE GENOMIC DNA]</scope>
    <source>
        <strain evidence="1 2">736</strain>
    </source>
</reference>
<evidence type="ECO:0000313" key="2">
    <source>
        <dbReference type="Proteomes" id="UP001549363"/>
    </source>
</evidence>
<dbReference type="RefSeq" id="WP_354473295.1">
    <property type="nucleotide sequence ID" value="NZ_JBEPSB010000044.1"/>
</dbReference>
<organism evidence="1 2">
    <name type="scientific">Lysinibacillus parviboronicapiens</name>
    <dbReference type="NCBI Taxonomy" id="436516"/>
    <lineage>
        <taxon>Bacteria</taxon>
        <taxon>Bacillati</taxon>
        <taxon>Bacillota</taxon>
        <taxon>Bacilli</taxon>
        <taxon>Bacillales</taxon>
        <taxon>Bacillaceae</taxon>
        <taxon>Lysinibacillus</taxon>
    </lineage>
</organism>
<name>A0ABV2PR98_9BACI</name>
<dbReference type="Proteomes" id="UP001549363">
    <property type="component" value="Unassembled WGS sequence"/>
</dbReference>